<proteinExistence type="predicted"/>
<gene>
    <name evidence="1" type="ORF">KEH51_10155</name>
</gene>
<dbReference type="EMBL" id="JAGTPW010000014">
    <property type="protein sequence ID" value="MBR8644689.1"/>
    <property type="molecule type" value="Genomic_DNA"/>
</dbReference>
<dbReference type="Proteomes" id="UP000680045">
    <property type="component" value="Unassembled WGS sequence"/>
</dbReference>
<name>A0A941FKZ5_9BACI</name>
<comment type="caution">
    <text evidence="1">The sequence shown here is derived from an EMBL/GenBank/DDBJ whole genome shotgun (WGS) entry which is preliminary data.</text>
</comment>
<evidence type="ECO:0000313" key="2">
    <source>
        <dbReference type="Proteomes" id="UP000680045"/>
    </source>
</evidence>
<protein>
    <submittedName>
        <fullName evidence="1">Uncharacterized protein</fullName>
    </submittedName>
</protein>
<sequence>MFLGYFIKVVSLVRNTREFRCFTREFVRNTREFWCFTGECRSNTRE</sequence>
<reference evidence="1" key="1">
    <citation type="submission" date="2021-04" db="EMBL/GenBank/DDBJ databases">
        <title>Whole genome sequencing of Enterococci isolates from hospitalized patients.</title>
        <authorList>
            <person name="Ogoti B.M."/>
            <person name="Onyambu F.G."/>
        </authorList>
    </citation>
    <scope>NUCLEOTIDE SEQUENCE</scope>
    <source>
        <strain evidence="1">242</strain>
    </source>
</reference>
<accession>A0A941FKZ5</accession>
<evidence type="ECO:0000313" key="1">
    <source>
        <dbReference type="EMBL" id="MBR8644689.1"/>
    </source>
</evidence>
<dbReference type="AlphaFoldDB" id="A0A941FKZ5"/>
<organism evidence="1 2">
    <name type="scientific">Peribacillus frigoritolerans</name>
    <dbReference type="NCBI Taxonomy" id="450367"/>
    <lineage>
        <taxon>Bacteria</taxon>
        <taxon>Bacillati</taxon>
        <taxon>Bacillota</taxon>
        <taxon>Bacilli</taxon>
        <taxon>Bacillales</taxon>
        <taxon>Bacillaceae</taxon>
        <taxon>Peribacillus</taxon>
    </lineage>
</organism>